<evidence type="ECO:0000256" key="4">
    <source>
        <dbReference type="ARBA" id="ARBA00022839"/>
    </source>
</evidence>
<protein>
    <recommendedName>
        <fullName evidence="8">Exonuclease 1</fullName>
        <ecNumber evidence="8">3.1.-.-</ecNumber>
    </recommendedName>
</protein>
<dbReference type="EC" id="3.1.-.-" evidence="8"/>
<evidence type="ECO:0000256" key="8">
    <source>
        <dbReference type="RuleBase" id="RU910737"/>
    </source>
</evidence>
<dbReference type="Gene3D" id="3.40.50.1010">
    <property type="entry name" value="5'-nuclease"/>
    <property type="match status" value="1"/>
</dbReference>
<comment type="cofactor">
    <cofactor evidence="8">
        <name>Mg(2+)</name>
        <dbReference type="ChEBI" id="CHEBI:18420"/>
    </cofactor>
    <text evidence="8">Binds 2 magnesium ions per subunit. They probably participate in the reaction catalyzed by the enzyme. May bind an additional third magnesium ion after substrate binding.</text>
</comment>
<keyword evidence="7 8" id="KW-0539">Nucleus</keyword>
<dbReference type="GO" id="GO:0006310">
    <property type="term" value="P:DNA recombination"/>
    <property type="evidence" value="ECO:0007669"/>
    <property type="project" value="TreeGrafter"/>
</dbReference>
<dbReference type="PROSITE" id="PS00841">
    <property type="entry name" value="XPG_1"/>
    <property type="match status" value="1"/>
</dbReference>
<keyword evidence="5 8" id="KW-0238">DNA-binding</keyword>
<keyword evidence="8" id="KW-0479">Metal-binding</keyword>
<comment type="similarity">
    <text evidence="8">Belongs to the XPG/RAD2 endonuclease family. EXO1 subfamily.</text>
</comment>
<feature type="domain" description="XPG-I" evidence="9">
    <location>
        <begin position="172"/>
        <end position="223"/>
    </location>
</feature>
<evidence type="ECO:0000313" key="11">
    <source>
        <dbReference type="Proteomes" id="UP000268093"/>
    </source>
</evidence>
<dbReference type="FunFam" id="3.40.50.1010:FF:000111">
    <property type="entry name" value="Exonuclease 1"/>
    <property type="match status" value="1"/>
</dbReference>
<dbReference type="EMBL" id="RBNI01008685">
    <property type="protein sequence ID" value="RUP44577.1"/>
    <property type="molecule type" value="Genomic_DNA"/>
</dbReference>
<keyword evidence="2" id="KW-0255">Endonuclease</keyword>
<comment type="subcellular location">
    <subcellularLocation>
        <location evidence="1 8">Nucleus</location>
    </subcellularLocation>
</comment>
<dbReference type="Pfam" id="PF00752">
    <property type="entry name" value="XPG_N"/>
    <property type="match status" value="1"/>
</dbReference>
<reference evidence="10 11" key="1">
    <citation type="journal article" date="2018" name="New Phytol.">
        <title>Phylogenomics of Endogonaceae and evolution of mycorrhizas within Mucoromycota.</title>
        <authorList>
            <person name="Chang Y."/>
            <person name="Desiro A."/>
            <person name="Na H."/>
            <person name="Sandor L."/>
            <person name="Lipzen A."/>
            <person name="Clum A."/>
            <person name="Barry K."/>
            <person name="Grigoriev I.V."/>
            <person name="Martin F.M."/>
            <person name="Stajich J.E."/>
            <person name="Smith M.E."/>
            <person name="Bonito G."/>
            <person name="Spatafora J.W."/>
        </authorList>
    </citation>
    <scope>NUCLEOTIDE SEQUENCE [LARGE SCALE GENOMIC DNA]</scope>
    <source>
        <strain evidence="10 11">GMNB39</strain>
    </source>
</reference>
<keyword evidence="8" id="KW-0540">Nuclease</keyword>
<dbReference type="SMART" id="SM00484">
    <property type="entry name" value="XPGI"/>
    <property type="match status" value="1"/>
</dbReference>
<keyword evidence="4 8" id="KW-0269">Exonuclease</keyword>
<feature type="non-terminal residue" evidence="10">
    <location>
        <position position="1"/>
    </location>
</feature>
<dbReference type="Proteomes" id="UP000268093">
    <property type="component" value="Unassembled WGS sequence"/>
</dbReference>
<comment type="caution">
    <text evidence="10">The sequence shown here is derived from an EMBL/GenBank/DDBJ whole genome shotgun (WGS) entry which is preliminary data.</text>
</comment>
<dbReference type="PRINTS" id="PR00853">
    <property type="entry name" value="XPGRADSUPER"/>
</dbReference>
<proteinExistence type="inferred from homology"/>
<dbReference type="PANTHER" id="PTHR11081:SF8">
    <property type="entry name" value="EXONUCLEASE 1"/>
    <property type="match status" value="1"/>
</dbReference>
<dbReference type="GO" id="GO:0035312">
    <property type="term" value="F:5'-3' DNA exonuclease activity"/>
    <property type="evidence" value="ECO:0007669"/>
    <property type="project" value="UniProtKB-UniRule"/>
</dbReference>
<organism evidence="10 11">
    <name type="scientific">Jimgerdemannia flammicorona</name>
    <dbReference type="NCBI Taxonomy" id="994334"/>
    <lineage>
        <taxon>Eukaryota</taxon>
        <taxon>Fungi</taxon>
        <taxon>Fungi incertae sedis</taxon>
        <taxon>Mucoromycota</taxon>
        <taxon>Mucoromycotina</taxon>
        <taxon>Endogonomycetes</taxon>
        <taxon>Endogonales</taxon>
        <taxon>Endogonaceae</taxon>
        <taxon>Jimgerdemannia</taxon>
    </lineage>
</organism>
<evidence type="ECO:0000256" key="3">
    <source>
        <dbReference type="ARBA" id="ARBA00022763"/>
    </source>
</evidence>
<evidence type="ECO:0000259" key="9">
    <source>
        <dbReference type="SMART" id="SM00484"/>
    </source>
</evidence>
<evidence type="ECO:0000256" key="1">
    <source>
        <dbReference type="ARBA" id="ARBA00004123"/>
    </source>
</evidence>
<dbReference type="InterPro" id="IPR044752">
    <property type="entry name" value="PIN-like_EXO1"/>
</dbReference>
<keyword evidence="8" id="KW-0378">Hydrolase</keyword>
<evidence type="ECO:0000256" key="5">
    <source>
        <dbReference type="ARBA" id="ARBA00023125"/>
    </source>
</evidence>
<evidence type="ECO:0000256" key="2">
    <source>
        <dbReference type="ARBA" id="ARBA00022759"/>
    </source>
</evidence>
<dbReference type="GO" id="GO:0046872">
    <property type="term" value="F:metal ion binding"/>
    <property type="evidence" value="ECO:0007669"/>
    <property type="project" value="UniProtKB-UniRule"/>
</dbReference>
<evidence type="ECO:0000256" key="6">
    <source>
        <dbReference type="ARBA" id="ARBA00023204"/>
    </source>
</evidence>
<keyword evidence="6 8" id="KW-0234">DNA repair</keyword>
<keyword evidence="3 8" id="KW-0227">DNA damage</keyword>
<dbReference type="InterPro" id="IPR006085">
    <property type="entry name" value="XPG_DNA_repair_N"/>
</dbReference>
<keyword evidence="8" id="KW-0228">DNA excision</keyword>
<dbReference type="Pfam" id="PF00867">
    <property type="entry name" value="XPG_I"/>
    <property type="match status" value="1"/>
</dbReference>
<dbReference type="GO" id="GO:0006298">
    <property type="term" value="P:mismatch repair"/>
    <property type="evidence" value="ECO:0007669"/>
    <property type="project" value="TreeGrafter"/>
</dbReference>
<comment type="function">
    <text evidence="8">5'-&gt;3' double-stranded DNA exonuclease which may also possess a cryptic 3'-&gt;5' double-stranded DNA exonuclease activity. Functions in DNA mismatch repair.</text>
</comment>
<keyword evidence="8" id="KW-0460">Magnesium</keyword>
<dbReference type="PANTHER" id="PTHR11081">
    <property type="entry name" value="FLAP ENDONUCLEASE FAMILY MEMBER"/>
    <property type="match status" value="1"/>
</dbReference>
<dbReference type="GO" id="GO:0017108">
    <property type="term" value="F:5'-flap endonuclease activity"/>
    <property type="evidence" value="ECO:0007669"/>
    <property type="project" value="TreeGrafter"/>
</dbReference>
<dbReference type="AlphaFoldDB" id="A0A433D168"/>
<dbReference type="SUPFAM" id="SSF88723">
    <property type="entry name" value="PIN domain-like"/>
    <property type="match status" value="1"/>
</dbReference>
<dbReference type="InterPro" id="IPR029060">
    <property type="entry name" value="PIN-like_dom_sf"/>
</dbReference>
<dbReference type="GO" id="GO:0005634">
    <property type="term" value="C:nucleus"/>
    <property type="evidence" value="ECO:0007669"/>
    <property type="project" value="UniProtKB-SubCell"/>
</dbReference>
<sequence length="223" mass="25409">PVTTHEVDPIRNPRQGIRRQDYRRRRLRVATQRCVRLRPGAGPEQTHHKVITLSEIRIGITATYILNCCRYVGYCMHYVGMLKYYNVTPLIVFDGGYLPAKANTEVERESITSFSHLFALNSISRLGRRRNENKDKGIALLLEGKWEQAQKCFRKCVDVTPEMAYQFIKVLRSEGVQYIVAPYEADAELAYLSRTGKVDAVVTADSDLIAFGCKRVRPATSPI</sequence>
<dbReference type="InterPro" id="IPR006086">
    <property type="entry name" value="XPG-I_dom"/>
</dbReference>
<dbReference type="InterPro" id="IPR019974">
    <property type="entry name" value="XPG_CS"/>
</dbReference>
<dbReference type="InterPro" id="IPR006084">
    <property type="entry name" value="XPG/Rad2"/>
</dbReference>
<dbReference type="CDD" id="cd09857">
    <property type="entry name" value="PIN_EXO1"/>
    <property type="match status" value="1"/>
</dbReference>
<evidence type="ECO:0000256" key="7">
    <source>
        <dbReference type="ARBA" id="ARBA00023242"/>
    </source>
</evidence>
<name>A0A433D168_9FUNG</name>
<dbReference type="OrthoDB" id="26491at2759"/>
<keyword evidence="11" id="KW-1185">Reference proteome</keyword>
<evidence type="ECO:0000313" key="10">
    <source>
        <dbReference type="EMBL" id="RUP44577.1"/>
    </source>
</evidence>
<dbReference type="GO" id="GO:0003677">
    <property type="term" value="F:DNA binding"/>
    <property type="evidence" value="ECO:0007669"/>
    <property type="project" value="UniProtKB-UniRule"/>
</dbReference>
<accession>A0A433D168</accession>
<keyword evidence="8" id="KW-0267">Excision nuclease</keyword>
<gene>
    <name evidence="10" type="ORF">BC936DRAFT_149264</name>
</gene>